<dbReference type="GO" id="GO:0043409">
    <property type="term" value="P:negative regulation of MAPK cascade"/>
    <property type="evidence" value="ECO:0007669"/>
    <property type="project" value="TreeGrafter"/>
</dbReference>
<dbReference type="InterPro" id="IPR020422">
    <property type="entry name" value="TYR_PHOSPHATASE_DUAL_dom"/>
</dbReference>
<protein>
    <recommendedName>
        <fullName evidence="2">protein-tyrosine-phosphatase</fullName>
        <ecNumber evidence="2">3.1.3.48</ecNumber>
    </recommendedName>
</protein>
<dbReference type="PROSITE" id="PS00383">
    <property type="entry name" value="TYR_PHOSPHATASE_1"/>
    <property type="match status" value="1"/>
</dbReference>
<feature type="domain" description="Tyrosine specific protein phosphatases" evidence="7">
    <location>
        <begin position="81"/>
        <end position="142"/>
    </location>
</feature>
<feature type="domain" description="Tyrosine-protein phosphatase" evidence="6">
    <location>
        <begin position="10"/>
        <end position="163"/>
    </location>
</feature>
<dbReference type="InterPro" id="IPR000340">
    <property type="entry name" value="Dual-sp_phosphatase_cat-dom"/>
</dbReference>
<dbReference type="SMART" id="SM00195">
    <property type="entry name" value="DSPc"/>
    <property type="match status" value="1"/>
</dbReference>
<dbReference type="SUPFAM" id="SSF52799">
    <property type="entry name" value="(Phosphotyrosine protein) phosphatases II"/>
    <property type="match status" value="1"/>
</dbReference>
<evidence type="ECO:0000256" key="3">
    <source>
        <dbReference type="ARBA" id="ARBA00022801"/>
    </source>
</evidence>
<evidence type="ECO:0000256" key="1">
    <source>
        <dbReference type="ARBA" id="ARBA00008601"/>
    </source>
</evidence>
<dbReference type="PROSITE" id="PS50054">
    <property type="entry name" value="TYR_PHOSPHATASE_DUAL"/>
    <property type="match status" value="1"/>
</dbReference>
<evidence type="ECO:0000259" key="7">
    <source>
        <dbReference type="PROSITE" id="PS50056"/>
    </source>
</evidence>
<keyword evidence="4" id="KW-0904">Protein phosphatase</keyword>
<name>A0A9N8H636_9STRA</name>
<dbReference type="PANTHER" id="PTHR10159:SF521">
    <property type="entry name" value="LEUCINE RICH REPEAT AND PHOSPHATASE DOMAIN CONTAINING PROTEIN"/>
    <property type="match status" value="1"/>
</dbReference>
<keyword evidence="3" id="KW-0378">Hydrolase</keyword>
<dbReference type="GO" id="GO:0004725">
    <property type="term" value="F:protein tyrosine phosphatase activity"/>
    <property type="evidence" value="ECO:0007669"/>
    <property type="project" value="UniProtKB-EC"/>
</dbReference>
<evidence type="ECO:0000259" key="6">
    <source>
        <dbReference type="PROSITE" id="PS50054"/>
    </source>
</evidence>
<reference evidence="8" key="1">
    <citation type="submission" date="2020-06" db="EMBL/GenBank/DDBJ databases">
        <authorList>
            <consortium name="Plant Systems Biology data submission"/>
        </authorList>
    </citation>
    <scope>NUCLEOTIDE SEQUENCE</scope>
    <source>
        <strain evidence="8">D6</strain>
    </source>
</reference>
<dbReference type="AlphaFoldDB" id="A0A9N8H636"/>
<evidence type="ECO:0000313" key="9">
    <source>
        <dbReference type="Proteomes" id="UP001153069"/>
    </source>
</evidence>
<dbReference type="Gene3D" id="3.90.190.10">
    <property type="entry name" value="Protein tyrosine phosphatase superfamily"/>
    <property type="match status" value="1"/>
</dbReference>
<dbReference type="InterPro" id="IPR029021">
    <property type="entry name" value="Prot-tyrosine_phosphatase-like"/>
</dbReference>
<sequence>MSLIYTADSSITGGKRHSLYIGGRSDAKDRDKLRRWGVTHILNVTAAKDAGVKSGVPNFFEKDRSFTYHRVPVYDAPTSAADLLRHANDICDFCSKGLCHGSLLVHCNMGQSRSTTAALFFLIRKANMSLQGALEMIKRRRPAAEPIPAFHEILVQYEAQCDKERGKGDNTKKTKRSLSPTRNPHEEKKRPRVGPSIGPALPSAATTSIGPEMPPSSKAKAAIGPTMPPSKNESRIGPTMPESSSETETNDASSTIGPALPPSNASIGPAMPPSGSDTPKQSTTTNIGPSLPPS</sequence>
<comment type="similarity">
    <text evidence="1">Belongs to the protein-tyrosine phosphatase family. Non-receptor class dual specificity subfamily.</text>
</comment>
<evidence type="ECO:0000256" key="2">
    <source>
        <dbReference type="ARBA" id="ARBA00013064"/>
    </source>
</evidence>
<dbReference type="EMBL" id="CAICTM010000132">
    <property type="protein sequence ID" value="CAB9502331.1"/>
    <property type="molecule type" value="Genomic_DNA"/>
</dbReference>
<dbReference type="InterPro" id="IPR000387">
    <property type="entry name" value="Tyr_Pase_dom"/>
</dbReference>
<accession>A0A9N8H636</accession>
<evidence type="ECO:0000256" key="4">
    <source>
        <dbReference type="ARBA" id="ARBA00022912"/>
    </source>
</evidence>
<feature type="compositionally biased region" description="Polar residues" evidence="5">
    <location>
        <begin position="241"/>
        <end position="256"/>
    </location>
</feature>
<feature type="compositionally biased region" description="Polar residues" evidence="5">
    <location>
        <begin position="275"/>
        <end position="288"/>
    </location>
</feature>
<dbReference type="OrthoDB" id="10252009at2759"/>
<dbReference type="InterPro" id="IPR016130">
    <property type="entry name" value="Tyr_Pase_AS"/>
</dbReference>
<comment type="caution">
    <text evidence="8">The sequence shown here is derived from an EMBL/GenBank/DDBJ whole genome shotgun (WGS) entry which is preliminary data.</text>
</comment>
<dbReference type="CDD" id="cd14498">
    <property type="entry name" value="DSP"/>
    <property type="match status" value="1"/>
</dbReference>
<dbReference type="PANTHER" id="PTHR10159">
    <property type="entry name" value="DUAL SPECIFICITY PROTEIN PHOSPHATASE"/>
    <property type="match status" value="1"/>
</dbReference>
<dbReference type="PRINTS" id="PR01908">
    <property type="entry name" value="ADSPHPHTASE"/>
</dbReference>
<dbReference type="PROSITE" id="PS50056">
    <property type="entry name" value="TYR_PHOSPHATASE_2"/>
    <property type="match status" value="1"/>
</dbReference>
<dbReference type="Proteomes" id="UP001153069">
    <property type="component" value="Unassembled WGS sequence"/>
</dbReference>
<evidence type="ECO:0000313" key="8">
    <source>
        <dbReference type="EMBL" id="CAB9502331.1"/>
    </source>
</evidence>
<organism evidence="8 9">
    <name type="scientific">Seminavis robusta</name>
    <dbReference type="NCBI Taxonomy" id="568900"/>
    <lineage>
        <taxon>Eukaryota</taxon>
        <taxon>Sar</taxon>
        <taxon>Stramenopiles</taxon>
        <taxon>Ochrophyta</taxon>
        <taxon>Bacillariophyta</taxon>
        <taxon>Bacillariophyceae</taxon>
        <taxon>Bacillariophycidae</taxon>
        <taxon>Naviculales</taxon>
        <taxon>Naviculaceae</taxon>
        <taxon>Seminavis</taxon>
    </lineage>
</organism>
<dbReference type="EC" id="3.1.3.48" evidence="2"/>
<evidence type="ECO:0000256" key="5">
    <source>
        <dbReference type="SAM" id="MobiDB-lite"/>
    </source>
</evidence>
<dbReference type="Pfam" id="PF00782">
    <property type="entry name" value="DSPc"/>
    <property type="match status" value="1"/>
</dbReference>
<feature type="region of interest" description="Disordered" evidence="5">
    <location>
        <begin position="164"/>
        <end position="294"/>
    </location>
</feature>
<keyword evidence="9" id="KW-1185">Reference proteome</keyword>
<gene>
    <name evidence="8" type="ORF">SEMRO_133_G063160.1</name>
</gene>
<dbReference type="GO" id="GO:0005737">
    <property type="term" value="C:cytoplasm"/>
    <property type="evidence" value="ECO:0007669"/>
    <property type="project" value="TreeGrafter"/>
</dbReference>
<proteinExistence type="inferred from homology"/>